<gene>
    <name evidence="2" type="ORF">UFOVP1392_39</name>
    <name evidence="3" type="ORF">UFOVP1569_38</name>
    <name evidence="1" type="ORF">UFOVP952_49</name>
</gene>
<proteinExistence type="predicted"/>
<reference evidence="2" key="1">
    <citation type="submission" date="2020-05" db="EMBL/GenBank/DDBJ databases">
        <authorList>
            <person name="Chiriac C."/>
            <person name="Salcher M."/>
            <person name="Ghai R."/>
            <person name="Kavagutti S V."/>
        </authorList>
    </citation>
    <scope>NUCLEOTIDE SEQUENCE</scope>
</reference>
<evidence type="ECO:0000313" key="2">
    <source>
        <dbReference type="EMBL" id="CAB4204243.1"/>
    </source>
</evidence>
<organism evidence="2">
    <name type="scientific">uncultured Caudovirales phage</name>
    <dbReference type="NCBI Taxonomy" id="2100421"/>
    <lineage>
        <taxon>Viruses</taxon>
        <taxon>Duplodnaviria</taxon>
        <taxon>Heunggongvirae</taxon>
        <taxon>Uroviricota</taxon>
        <taxon>Caudoviricetes</taxon>
        <taxon>Peduoviridae</taxon>
        <taxon>Maltschvirus</taxon>
        <taxon>Maltschvirus maltsch</taxon>
    </lineage>
</organism>
<evidence type="ECO:0000313" key="3">
    <source>
        <dbReference type="EMBL" id="CAB5230112.1"/>
    </source>
</evidence>
<accession>A0A6J5S706</accession>
<dbReference type="EMBL" id="LR797334">
    <property type="protein sequence ID" value="CAB4204243.1"/>
    <property type="molecule type" value="Genomic_DNA"/>
</dbReference>
<sequence length="99" mass="10967">MRRKKAERKDKPVQDRWVVCDPHDCRVSKYPPAVGMTDADVQGFEFAHASELAAHVTGQTRWEVVRLRAWRLARAGGVPVSAVIAEQQLTRGDVDGAAS</sequence>
<name>A0A6J5S706_9CAUD</name>
<dbReference type="EMBL" id="LR796889">
    <property type="protein sequence ID" value="CAB4173269.1"/>
    <property type="molecule type" value="Genomic_DNA"/>
</dbReference>
<protein>
    <submittedName>
        <fullName evidence="2">Uncharacterized protein</fullName>
    </submittedName>
</protein>
<evidence type="ECO:0000313" key="1">
    <source>
        <dbReference type="EMBL" id="CAB4173269.1"/>
    </source>
</evidence>
<dbReference type="EMBL" id="LR798409">
    <property type="protein sequence ID" value="CAB5230112.1"/>
    <property type="molecule type" value="Genomic_DNA"/>
</dbReference>